<protein>
    <recommendedName>
        <fullName evidence="11">Mannosyltransferase</fullName>
        <ecNumber evidence="11">2.4.1.-</ecNumber>
    </recommendedName>
</protein>
<comment type="subcellular location">
    <subcellularLocation>
        <location evidence="1 11">Endoplasmic reticulum membrane</location>
        <topology evidence="1 11">Multi-pass membrane protein</topology>
    </subcellularLocation>
</comment>
<evidence type="ECO:0000256" key="7">
    <source>
        <dbReference type="ARBA" id="ARBA00022824"/>
    </source>
</evidence>
<reference evidence="12 13" key="1">
    <citation type="submission" date="2020-03" db="EMBL/GenBank/DDBJ databases">
        <title>FDA dAtabase for Regulatory Grade micrObial Sequences (FDA-ARGOS): Supporting development and validation of Infectious Disease Dx tests.</title>
        <authorList>
            <person name="Campos J."/>
            <person name="Goldberg B."/>
            <person name="Tallon L."/>
            <person name="Sadzewicz L."/>
            <person name="Vavikolanu K."/>
            <person name="Mehta A."/>
            <person name="Aluvathingal J."/>
            <person name="Nadendla S."/>
            <person name="Nandy P."/>
            <person name="Geyer C."/>
            <person name="Yan Y."/>
            <person name="Sichtig H."/>
        </authorList>
    </citation>
    <scope>NUCLEOTIDE SEQUENCE [LARGE SCALE GENOMIC DNA]</scope>
    <source>
        <strain evidence="12 13">FDAARGOS_656</strain>
    </source>
</reference>
<organism evidence="12 13">
    <name type="scientific">Candida albicans</name>
    <name type="common">Yeast</name>
    <dbReference type="NCBI Taxonomy" id="5476"/>
    <lineage>
        <taxon>Eukaryota</taxon>
        <taxon>Fungi</taxon>
        <taxon>Dikarya</taxon>
        <taxon>Ascomycota</taxon>
        <taxon>Saccharomycotina</taxon>
        <taxon>Pichiomycetes</taxon>
        <taxon>Debaryomycetaceae</taxon>
        <taxon>Candida/Lodderomyces clade</taxon>
        <taxon>Candida</taxon>
    </lineage>
</organism>
<feature type="transmembrane region" description="Helical" evidence="11">
    <location>
        <begin position="93"/>
        <end position="114"/>
    </location>
</feature>
<evidence type="ECO:0000256" key="10">
    <source>
        <dbReference type="ARBA" id="ARBA00038466"/>
    </source>
</evidence>
<dbReference type="GO" id="GO:0006506">
    <property type="term" value="P:GPI anchor biosynthetic process"/>
    <property type="evidence" value="ECO:0007669"/>
    <property type="project" value="UniProtKB-KW"/>
</dbReference>
<feature type="transmembrane region" description="Helical" evidence="11">
    <location>
        <begin position="219"/>
        <end position="238"/>
    </location>
</feature>
<evidence type="ECO:0000256" key="1">
    <source>
        <dbReference type="ARBA" id="ARBA00004477"/>
    </source>
</evidence>
<keyword evidence="6 11" id="KW-0812">Transmembrane</keyword>
<evidence type="ECO:0000313" key="12">
    <source>
        <dbReference type="EMBL" id="KAF6065129.1"/>
    </source>
</evidence>
<evidence type="ECO:0000256" key="4">
    <source>
        <dbReference type="ARBA" id="ARBA00022676"/>
    </source>
</evidence>
<keyword evidence="5 12" id="KW-0808">Transferase</keyword>
<feature type="transmembrane region" description="Helical" evidence="11">
    <location>
        <begin position="134"/>
        <end position="158"/>
    </location>
</feature>
<dbReference type="InterPro" id="IPR005599">
    <property type="entry name" value="GPI_mannosylTrfase"/>
</dbReference>
<comment type="caution">
    <text evidence="12">The sequence shown here is derived from an EMBL/GenBank/DDBJ whole genome shotgun (WGS) entry which is preliminary data.</text>
</comment>
<keyword evidence="7 11" id="KW-0256">Endoplasmic reticulum</keyword>
<dbReference type="EC" id="2.4.1.-" evidence="11"/>
<dbReference type="EMBL" id="JABWAD010000059">
    <property type="protein sequence ID" value="KAF6065129.1"/>
    <property type="molecule type" value="Genomic_DNA"/>
</dbReference>
<evidence type="ECO:0000256" key="9">
    <source>
        <dbReference type="ARBA" id="ARBA00023136"/>
    </source>
</evidence>
<dbReference type="GO" id="GO:0000026">
    <property type="term" value="F:alpha-1,2-mannosyltransferase activity"/>
    <property type="evidence" value="ECO:0007669"/>
    <property type="project" value="TreeGrafter"/>
</dbReference>
<feature type="transmembrane region" description="Helical" evidence="11">
    <location>
        <begin position="245"/>
        <end position="263"/>
    </location>
</feature>
<feature type="transmembrane region" description="Helical" evidence="11">
    <location>
        <begin position="63"/>
        <end position="81"/>
    </location>
</feature>
<comment type="similarity">
    <text evidence="10">Belongs to the glycosyltransferase 22 family. PIGZ subfamily.</text>
</comment>
<dbReference type="PANTHER" id="PTHR22760:SF3">
    <property type="entry name" value="GPI MANNOSYLTRANSFERASE 4"/>
    <property type="match status" value="1"/>
</dbReference>
<evidence type="ECO:0000313" key="13">
    <source>
        <dbReference type="Proteomes" id="UP000536275"/>
    </source>
</evidence>
<evidence type="ECO:0000256" key="6">
    <source>
        <dbReference type="ARBA" id="ARBA00022692"/>
    </source>
</evidence>
<keyword evidence="4 11" id="KW-0328">Glycosyltransferase</keyword>
<dbReference type="PANTHER" id="PTHR22760">
    <property type="entry name" value="GLYCOSYLTRANSFERASE"/>
    <property type="match status" value="1"/>
</dbReference>
<evidence type="ECO:0000256" key="2">
    <source>
        <dbReference type="ARBA" id="ARBA00004687"/>
    </source>
</evidence>
<evidence type="ECO:0000256" key="3">
    <source>
        <dbReference type="ARBA" id="ARBA00022502"/>
    </source>
</evidence>
<evidence type="ECO:0000256" key="8">
    <source>
        <dbReference type="ARBA" id="ARBA00022989"/>
    </source>
</evidence>
<accession>A0A8H6BVN8</accession>
<proteinExistence type="inferred from homology"/>
<evidence type="ECO:0000256" key="5">
    <source>
        <dbReference type="ARBA" id="ARBA00022679"/>
    </source>
</evidence>
<comment type="pathway">
    <text evidence="2">Glycolipid biosynthesis; glycosylphosphatidylinositol-anchor biosynthesis.</text>
</comment>
<keyword evidence="9 11" id="KW-0472">Membrane</keyword>
<evidence type="ECO:0000256" key="11">
    <source>
        <dbReference type="RuleBase" id="RU363075"/>
    </source>
</evidence>
<dbReference type="Pfam" id="PF03901">
    <property type="entry name" value="Glyco_transf_22"/>
    <property type="match status" value="2"/>
</dbReference>
<sequence>MIKINFNWRTFYLLTIVFRFVFTLSDSYIHPDEHFQSLEVLTNRILNYSTNIPWEFQDDPARSLAPLYFIYGPLLYFIKFFKLNLTALQIWYIARLQISILSWIITDFCLYWMLPSKPERIKAIFFTSTSYITLVYQNHLFSNSIETLLLLVTILLIDDLRYVQESKDQDVQNLNKNKNLFYTGVLISLVDTILFGNINNVVAEAFNISSYIIAPLNNLLYNAINMPQILGPGLIFFVSKSYTKTTPFLTVISGLLFLSVIPHQELRFLIPLLPLACCSFDFTLKWVQPWMLYTWYIFNIFMSILMGKLHQGGVVPVLDHIKSEASVQVWWRTYTPPSWILGSNSTETTHLGEKLNDNKFINIVDCMGADSKEVQQILQTISTNKPVYLITPIASFKHFDESRFSPVWNYTFHLDLDHLDFADIQPGLGVYQLL</sequence>
<feature type="transmembrane region" description="Helical" evidence="11">
    <location>
        <begin position="179"/>
        <end position="199"/>
    </location>
</feature>
<gene>
    <name evidence="12" type="ORF">FOB64_004899</name>
</gene>
<keyword evidence="8 11" id="KW-1133">Transmembrane helix</keyword>
<dbReference type="GO" id="GO:0005789">
    <property type="term" value="C:endoplasmic reticulum membrane"/>
    <property type="evidence" value="ECO:0007669"/>
    <property type="project" value="UniProtKB-SubCell"/>
</dbReference>
<dbReference type="AlphaFoldDB" id="A0A8H6BVN8"/>
<keyword evidence="3" id="KW-0337">GPI-anchor biosynthesis</keyword>
<name>A0A8H6BVN8_CANAX</name>
<dbReference type="Proteomes" id="UP000536275">
    <property type="component" value="Unassembled WGS sequence"/>
</dbReference>